<sequence>MASTFLFFVEYIQKQFSGFVKIADISTKQHFMIGNLYKTRGLDLQLFKKSIIIVIECFIYGNTVQRLCDRCVVKFSVRWSKKQSEYLMYSRAFL</sequence>
<dbReference type="AlphaFoldDB" id="U2M572"/>
<organism evidence="1 2">
    <name type="scientific">Ruminococcus callidus ATCC 27760</name>
    <dbReference type="NCBI Taxonomy" id="411473"/>
    <lineage>
        <taxon>Bacteria</taxon>
        <taxon>Bacillati</taxon>
        <taxon>Bacillota</taxon>
        <taxon>Clostridia</taxon>
        <taxon>Eubacteriales</taxon>
        <taxon>Oscillospiraceae</taxon>
        <taxon>Ruminococcus</taxon>
    </lineage>
</organism>
<dbReference type="STRING" id="411473.RUMCAL_00816"/>
<dbReference type="HOGENOM" id="CLU_2384360_0_0_9"/>
<dbReference type="Proteomes" id="UP000016662">
    <property type="component" value="Unassembled WGS sequence"/>
</dbReference>
<dbReference type="EMBL" id="AWVF01000093">
    <property type="protein sequence ID" value="ERJ96889.1"/>
    <property type="molecule type" value="Genomic_DNA"/>
</dbReference>
<evidence type="ECO:0000313" key="2">
    <source>
        <dbReference type="Proteomes" id="UP000016662"/>
    </source>
</evidence>
<reference evidence="1 2" key="1">
    <citation type="submission" date="2013-07" db="EMBL/GenBank/DDBJ databases">
        <authorList>
            <person name="Weinstock G."/>
            <person name="Sodergren E."/>
            <person name="Wylie T."/>
            <person name="Fulton L."/>
            <person name="Fulton R."/>
            <person name="Fronick C."/>
            <person name="O'Laughlin M."/>
            <person name="Godfrey J."/>
            <person name="Miner T."/>
            <person name="Herter B."/>
            <person name="Appelbaum E."/>
            <person name="Cordes M."/>
            <person name="Lek S."/>
            <person name="Wollam A."/>
            <person name="Pepin K.H."/>
            <person name="Palsikar V.B."/>
            <person name="Mitreva M."/>
            <person name="Wilson R.K."/>
        </authorList>
    </citation>
    <scope>NUCLEOTIDE SEQUENCE [LARGE SCALE GENOMIC DNA]</scope>
    <source>
        <strain evidence="1 2">ATCC 27760</strain>
    </source>
</reference>
<proteinExistence type="predicted"/>
<gene>
    <name evidence="1" type="ORF">RUMCAL_00816</name>
</gene>
<protein>
    <submittedName>
        <fullName evidence="1">Uncharacterized protein</fullName>
    </submittedName>
</protein>
<keyword evidence="2" id="KW-1185">Reference proteome</keyword>
<accession>U2M572</accession>
<comment type="caution">
    <text evidence="1">The sequence shown here is derived from an EMBL/GenBank/DDBJ whole genome shotgun (WGS) entry which is preliminary data.</text>
</comment>
<name>U2M572_9FIRM</name>
<evidence type="ECO:0000313" key="1">
    <source>
        <dbReference type="EMBL" id="ERJ96889.1"/>
    </source>
</evidence>